<dbReference type="CDD" id="cd01609">
    <property type="entry name" value="RNAP_beta'_N"/>
    <property type="match status" value="1"/>
</dbReference>
<evidence type="ECO:0000256" key="4">
    <source>
        <dbReference type="ARBA" id="ARBA00022695"/>
    </source>
</evidence>
<dbReference type="InterPro" id="IPR038120">
    <property type="entry name" value="Rpb1_funnel_sf"/>
</dbReference>
<dbReference type="PANTHER" id="PTHR19376">
    <property type="entry name" value="DNA-DIRECTED RNA POLYMERASE"/>
    <property type="match status" value="1"/>
</dbReference>
<dbReference type="Pfam" id="PF04997">
    <property type="entry name" value="RNA_pol_Rpb1_1"/>
    <property type="match status" value="1"/>
</dbReference>
<dbReference type="SMART" id="SM00663">
    <property type="entry name" value="RPOLA_N"/>
    <property type="match status" value="1"/>
</dbReference>
<dbReference type="Gene3D" id="1.10.40.90">
    <property type="match status" value="1"/>
</dbReference>
<dbReference type="InterPro" id="IPR000722">
    <property type="entry name" value="RNA_pol_asu"/>
</dbReference>
<evidence type="ECO:0000256" key="2">
    <source>
        <dbReference type="ARBA" id="ARBA00022478"/>
    </source>
</evidence>
<dbReference type="Gene3D" id="1.10.132.30">
    <property type="match status" value="1"/>
</dbReference>
<dbReference type="GO" id="GO:0003677">
    <property type="term" value="F:DNA binding"/>
    <property type="evidence" value="ECO:0007669"/>
    <property type="project" value="InterPro"/>
</dbReference>
<reference evidence="9" key="1">
    <citation type="submission" date="2018-05" db="EMBL/GenBank/DDBJ databases">
        <authorList>
            <person name="Lanie J.A."/>
            <person name="Ng W.-L."/>
            <person name="Kazmierczak K.M."/>
            <person name="Andrzejewski T.M."/>
            <person name="Davidsen T.M."/>
            <person name="Wayne K.J."/>
            <person name="Tettelin H."/>
            <person name="Glass J.I."/>
            <person name="Rusch D."/>
            <person name="Podicherti R."/>
            <person name="Tsui H.-C.T."/>
            <person name="Winkler M.E."/>
        </authorList>
    </citation>
    <scope>NUCLEOTIDE SEQUENCE</scope>
</reference>
<dbReference type="InterPro" id="IPR006592">
    <property type="entry name" value="RNA_pol_N"/>
</dbReference>
<dbReference type="PANTHER" id="PTHR19376:SF54">
    <property type="entry name" value="DNA-DIRECTED RNA POLYMERASE SUBUNIT BETA"/>
    <property type="match status" value="1"/>
</dbReference>
<dbReference type="Pfam" id="PF04998">
    <property type="entry name" value="RNA_pol_Rpb1_5"/>
    <property type="match status" value="1"/>
</dbReference>
<evidence type="ECO:0000256" key="1">
    <source>
        <dbReference type="ARBA" id="ARBA00012418"/>
    </source>
</evidence>
<keyword evidence="3" id="KW-0808">Transferase</keyword>
<gene>
    <name evidence="9" type="ORF">METZ01_LOCUS80355</name>
</gene>
<dbReference type="AlphaFoldDB" id="A0A381UIH9"/>
<accession>A0A381UIH9</accession>
<comment type="catalytic activity">
    <reaction evidence="7">
        <text>RNA(n) + a ribonucleoside 5'-triphosphate = RNA(n+1) + diphosphate</text>
        <dbReference type="Rhea" id="RHEA:21248"/>
        <dbReference type="Rhea" id="RHEA-COMP:14527"/>
        <dbReference type="Rhea" id="RHEA-COMP:17342"/>
        <dbReference type="ChEBI" id="CHEBI:33019"/>
        <dbReference type="ChEBI" id="CHEBI:61557"/>
        <dbReference type="ChEBI" id="CHEBI:140395"/>
        <dbReference type="EC" id="2.7.7.6"/>
    </reaction>
</comment>
<dbReference type="GO" id="GO:0006351">
    <property type="term" value="P:DNA-templated transcription"/>
    <property type="evidence" value="ECO:0007669"/>
    <property type="project" value="InterPro"/>
</dbReference>
<dbReference type="Gene3D" id="4.10.860.120">
    <property type="entry name" value="RNA polymerase II, clamp domain"/>
    <property type="match status" value="1"/>
</dbReference>
<organism evidence="9">
    <name type="scientific">marine metagenome</name>
    <dbReference type="NCBI Taxonomy" id="408172"/>
    <lineage>
        <taxon>unclassified sequences</taxon>
        <taxon>metagenomes</taxon>
        <taxon>ecological metagenomes</taxon>
    </lineage>
</organism>
<keyword evidence="6" id="KW-0804">Transcription</keyword>
<evidence type="ECO:0000256" key="6">
    <source>
        <dbReference type="ARBA" id="ARBA00023163"/>
    </source>
</evidence>
<feature type="non-terminal residue" evidence="9">
    <location>
        <position position="840"/>
    </location>
</feature>
<dbReference type="InterPro" id="IPR007083">
    <property type="entry name" value="RNA_pol_Rpb1_4"/>
</dbReference>
<dbReference type="EMBL" id="UINC01006433">
    <property type="protein sequence ID" value="SVA27501.1"/>
    <property type="molecule type" value="Genomic_DNA"/>
</dbReference>
<dbReference type="InterPro" id="IPR044893">
    <property type="entry name" value="RNA_pol_Rpb1_clamp_domain"/>
</dbReference>
<keyword evidence="5" id="KW-0479">Metal-binding</keyword>
<dbReference type="Pfam" id="PF04983">
    <property type="entry name" value="RNA_pol_Rpb1_3"/>
    <property type="match status" value="1"/>
</dbReference>
<proteinExistence type="predicted"/>
<dbReference type="SUPFAM" id="SSF64484">
    <property type="entry name" value="beta and beta-prime subunits of DNA dependent RNA-polymerase"/>
    <property type="match status" value="1"/>
</dbReference>
<dbReference type="InterPro" id="IPR007066">
    <property type="entry name" value="RNA_pol_Rpb1_3"/>
</dbReference>
<dbReference type="Gene3D" id="1.10.274.100">
    <property type="entry name" value="RNA polymerase Rpb1, domain 3"/>
    <property type="match status" value="2"/>
</dbReference>
<dbReference type="InterPro" id="IPR045867">
    <property type="entry name" value="DNA-dir_RpoC_beta_prime"/>
</dbReference>
<sequence length="840" mass="95514">MTYIQSTNIDTSKSYNSITIGLASPEMILARSYGEILKPETINYRSYKPEKDGLFCEKIFGPVKDYECHCGKYKGIRYRGIICDRCGVEVTRKKVRRERMGHITLAVPIVHIWYLRSIPSKLSYLAGKSTKELERIIYYEMYMVLEPADSGLQQFDLVDEDEYIELENQYGYMAVSEEERDNEDYFYAAMGGEAMKEMLIRINIMNLKRELEDIVRTSRSKQKRADALKRLKVVYSFVPDPTKKRLNKPEWMIVSVLPVIPPELRPLVPLEGGRFAASDLNDLYRRIIIRNNRLKQLIEIKAPDVILRNEKRMLQESVDALFDNNRRKTAIRSGSRRPLKSLSDMLRGKTGRFRQNLLGKRVDYSGRSVIVVGPQLKLQECGLPKNMALELFKPHMIHELMARGYSQTPRSAKLMVENREPVVYKVLEYVVKDHPVMLNRAPTLHRLGIQAFQPILVDGKAIQLHPLVCSAFNADFDGDQMAVHVPLSLEAQMEARMLMLASHNILHPANGQPIAVPSQDMILGCYYLTKPKAGDLNNGKLFGSLNEVLLAYENRAIGLHAVINLRHKDKWIKDTTTGRAIFNSILPDELNYVNKLIDKKLLTEIVNQCYLIAGNYKTVVFLDQLKELGFNMATYSGVSISISDVLIPAEKENILARAYDEVDEIKEKYDRHVLTEGERYNKVIDVWTHTTKHMAEAMEDELRQDAEGFNPVFMMSDAGARGSKDQIKQLAGMRGLMAKPQKSMKGGVGEIIESPITSNFKEGLSVFEYFISTHGARKGLADTALKTADAGYLTRRLVDVAQDVVIYEKDCGTINGIFISDLKEGEEIIESLSDRILGRT</sequence>
<name>A0A381UIH9_9ZZZZ</name>
<evidence type="ECO:0000256" key="3">
    <source>
        <dbReference type="ARBA" id="ARBA00022679"/>
    </source>
</evidence>
<feature type="domain" description="RNA polymerase N-terminal" evidence="8">
    <location>
        <begin position="250"/>
        <end position="529"/>
    </location>
</feature>
<dbReference type="GO" id="GO:0046872">
    <property type="term" value="F:metal ion binding"/>
    <property type="evidence" value="ECO:0007669"/>
    <property type="project" value="UniProtKB-KW"/>
</dbReference>
<dbReference type="InterPro" id="IPR012754">
    <property type="entry name" value="DNA-dir_RpoC_beta_prime_bact"/>
</dbReference>
<evidence type="ECO:0000313" key="9">
    <source>
        <dbReference type="EMBL" id="SVA27501.1"/>
    </source>
</evidence>
<dbReference type="InterPro" id="IPR042102">
    <property type="entry name" value="RNA_pol_Rpb1_3_sf"/>
</dbReference>
<dbReference type="EC" id="2.7.7.6" evidence="1"/>
<dbReference type="Pfam" id="PF05000">
    <property type="entry name" value="RNA_pol_Rpb1_4"/>
    <property type="match status" value="1"/>
</dbReference>
<keyword evidence="4" id="KW-0548">Nucleotidyltransferase</keyword>
<dbReference type="InterPro" id="IPR007080">
    <property type="entry name" value="RNA_pol_Rpb1_1"/>
</dbReference>
<evidence type="ECO:0000256" key="5">
    <source>
        <dbReference type="ARBA" id="ARBA00022723"/>
    </source>
</evidence>
<dbReference type="Gene3D" id="2.40.40.20">
    <property type="match status" value="1"/>
</dbReference>
<evidence type="ECO:0000259" key="8">
    <source>
        <dbReference type="SMART" id="SM00663"/>
    </source>
</evidence>
<dbReference type="InterPro" id="IPR007081">
    <property type="entry name" value="RNA_pol_Rpb1_5"/>
</dbReference>
<dbReference type="Pfam" id="PF00623">
    <property type="entry name" value="RNA_pol_Rpb1_2"/>
    <property type="match status" value="1"/>
</dbReference>
<dbReference type="NCBIfam" id="TIGR02386">
    <property type="entry name" value="rpoC_TIGR"/>
    <property type="match status" value="1"/>
</dbReference>
<dbReference type="GO" id="GO:0000428">
    <property type="term" value="C:DNA-directed RNA polymerase complex"/>
    <property type="evidence" value="ECO:0007669"/>
    <property type="project" value="UniProtKB-KW"/>
</dbReference>
<protein>
    <recommendedName>
        <fullName evidence="1">DNA-directed RNA polymerase</fullName>
        <ecNumber evidence="1">2.7.7.6</ecNumber>
    </recommendedName>
</protein>
<keyword evidence="2" id="KW-0240">DNA-directed RNA polymerase</keyword>
<evidence type="ECO:0000256" key="7">
    <source>
        <dbReference type="ARBA" id="ARBA00048552"/>
    </source>
</evidence>
<dbReference type="GO" id="GO:0003899">
    <property type="term" value="F:DNA-directed RNA polymerase activity"/>
    <property type="evidence" value="ECO:0007669"/>
    <property type="project" value="UniProtKB-EC"/>
</dbReference>